<name>A0A6A6HFX2_VIRVR</name>
<dbReference type="Gene3D" id="3.40.50.1820">
    <property type="entry name" value="alpha/beta hydrolase"/>
    <property type="match status" value="1"/>
</dbReference>
<evidence type="ECO:0000313" key="2">
    <source>
        <dbReference type="EMBL" id="KAF2237005.1"/>
    </source>
</evidence>
<dbReference type="Proteomes" id="UP000800092">
    <property type="component" value="Unassembled WGS sequence"/>
</dbReference>
<evidence type="ECO:0000259" key="1">
    <source>
        <dbReference type="Pfam" id="PF01738"/>
    </source>
</evidence>
<keyword evidence="3" id="KW-1185">Reference proteome</keyword>
<dbReference type="OrthoDB" id="10019231at2759"/>
<accession>A0A6A6HFX2</accession>
<dbReference type="EMBL" id="ML991782">
    <property type="protein sequence ID" value="KAF2237005.1"/>
    <property type="molecule type" value="Genomic_DNA"/>
</dbReference>
<dbReference type="AlphaFoldDB" id="A0A6A6HFX2"/>
<dbReference type="InterPro" id="IPR029058">
    <property type="entry name" value="AB_hydrolase_fold"/>
</dbReference>
<reference evidence="2" key="1">
    <citation type="journal article" date="2020" name="Stud. Mycol.">
        <title>101 Dothideomycetes genomes: a test case for predicting lifestyles and emergence of pathogens.</title>
        <authorList>
            <person name="Haridas S."/>
            <person name="Albert R."/>
            <person name="Binder M."/>
            <person name="Bloem J."/>
            <person name="Labutti K."/>
            <person name="Salamov A."/>
            <person name="Andreopoulos B."/>
            <person name="Baker S."/>
            <person name="Barry K."/>
            <person name="Bills G."/>
            <person name="Bluhm B."/>
            <person name="Cannon C."/>
            <person name="Castanera R."/>
            <person name="Culley D."/>
            <person name="Daum C."/>
            <person name="Ezra D."/>
            <person name="Gonzalez J."/>
            <person name="Henrissat B."/>
            <person name="Kuo A."/>
            <person name="Liang C."/>
            <person name="Lipzen A."/>
            <person name="Lutzoni F."/>
            <person name="Magnuson J."/>
            <person name="Mondo S."/>
            <person name="Nolan M."/>
            <person name="Ohm R."/>
            <person name="Pangilinan J."/>
            <person name="Park H.-J."/>
            <person name="Ramirez L."/>
            <person name="Alfaro M."/>
            <person name="Sun H."/>
            <person name="Tritt A."/>
            <person name="Yoshinaga Y."/>
            <person name="Zwiers L.-H."/>
            <person name="Turgeon B."/>
            <person name="Goodwin S."/>
            <person name="Spatafora J."/>
            <person name="Crous P."/>
            <person name="Grigoriev I."/>
        </authorList>
    </citation>
    <scope>NUCLEOTIDE SEQUENCE</scope>
    <source>
        <strain evidence="2">Tuck. ex Michener</strain>
    </source>
</reference>
<dbReference type="InterPro" id="IPR002925">
    <property type="entry name" value="Dienelactn_hydro"/>
</dbReference>
<proteinExistence type="predicted"/>
<gene>
    <name evidence="2" type="ORF">EV356DRAFT_442654</name>
</gene>
<dbReference type="PANTHER" id="PTHR17630">
    <property type="entry name" value="DIENELACTONE HYDROLASE"/>
    <property type="match status" value="1"/>
</dbReference>
<dbReference type="PANTHER" id="PTHR17630:SF55">
    <property type="entry name" value="DIENELACTONE HYDROLASE FAMILY PROTEIN (AFU_ORTHOLOGUE AFUA_1G01900)"/>
    <property type="match status" value="1"/>
</dbReference>
<keyword evidence="2" id="KW-0378">Hydrolase</keyword>
<dbReference type="GO" id="GO:0016787">
    <property type="term" value="F:hydrolase activity"/>
    <property type="evidence" value="ECO:0007669"/>
    <property type="project" value="UniProtKB-KW"/>
</dbReference>
<feature type="domain" description="Dienelactone hydrolase" evidence="1">
    <location>
        <begin position="27"/>
        <end position="242"/>
    </location>
</feature>
<evidence type="ECO:0000313" key="3">
    <source>
        <dbReference type="Proteomes" id="UP000800092"/>
    </source>
</evidence>
<dbReference type="SUPFAM" id="SSF53474">
    <property type="entry name" value="alpha/beta-Hydrolases"/>
    <property type="match status" value="1"/>
</dbReference>
<protein>
    <submittedName>
        <fullName evidence="2">Dienelactone hydrolase family protein</fullName>
    </submittedName>
</protein>
<sequence length="246" mass="27128">MSECCKTGFQWGGTPVGTESTLGQLKTYVTGSNKDAAVLLVHDVFGWTFTNLRLLADHYAKEANVTAYLPDFYAGDVVDPDTMDNPEKREKFNVGAFLGKHGKQTRGPEIFDAAKTLKSQYKKVAAIGFCWGAWGSLQVAAKGNNILDAVSVAHPSLLEKSEIENIGVPVQFLAPETDPQFTPELKQFTLETLPKLNVPFEYIYFPGLVHGFAAKADKNDPKQKDGLERAKNSAVNFFKQYLGETR</sequence>
<dbReference type="Pfam" id="PF01738">
    <property type="entry name" value="DLH"/>
    <property type="match status" value="1"/>
</dbReference>
<organism evidence="2 3">
    <name type="scientific">Viridothelium virens</name>
    <name type="common">Speckled blister lichen</name>
    <name type="synonym">Trypethelium virens</name>
    <dbReference type="NCBI Taxonomy" id="1048519"/>
    <lineage>
        <taxon>Eukaryota</taxon>
        <taxon>Fungi</taxon>
        <taxon>Dikarya</taxon>
        <taxon>Ascomycota</taxon>
        <taxon>Pezizomycotina</taxon>
        <taxon>Dothideomycetes</taxon>
        <taxon>Dothideomycetes incertae sedis</taxon>
        <taxon>Trypetheliales</taxon>
        <taxon>Trypetheliaceae</taxon>
        <taxon>Viridothelium</taxon>
    </lineage>
</organism>